<reference evidence="2 3" key="1">
    <citation type="submission" date="2022-09" db="EMBL/GenBank/DDBJ databases">
        <title>Chelativorans salina sp. nov., a novel slightly halophilic bacterium isolated from a saline lake sediment enrichment.</title>
        <authorList>
            <person name="Gao L."/>
            <person name="Fang B.-Z."/>
            <person name="Li W.-J."/>
        </authorList>
    </citation>
    <scope>NUCLEOTIDE SEQUENCE [LARGE SCALE GENOMIC DNA]</scope>
    <source>
        <strain evidence="2 3">EGI FJ00035</strain>
    </source>
</reference>
<evidence type="ECO:0000313" key="3">
    <source>
        <dbReference type="Proteomes" id="UP001320831"/>
    </source>
</evidence>
<name>A0ABT2LMN7_9HYPH</name>
<dbReference type="InterPro" id="IPR038740">
    <property type="entry name" value="BioF2-like_GNAT_dom"/>
</dbReference>
<keyword evidence="2" id="KW-0012">Acyltransferase</keyword>
<proteinExistence type="predicted"/>
<dbReference type="GO" id="GO:0016746">
    <property type="term" value="F:acyltransferase activity"/>
    <property type="evidence" value="ECO:0007669"/>
    <property type="project" value="UniProtKB-KW"/>
</dbReference>
<dbReference type="EMBL" id="JAOCZP010000003">
    <property type="protein sequence ID" value="MCT7375832.1"/>
    <property type="molecule type" value="Genomic_DNA"/>
</dbReference>
<dbReference type="SUPFAM" id="SSF55729">
    <property type="entry name" value="Acyl-CoA N-acyltransferases (Nat)"/>
    <property type="match status" value="1"/>
</dbReference>
<keyword evidence="2" id="KW-0808">Transferase</keyword>
<organism evidence="2 3">
    <name type="scientific">Chelativorans salis</name>
    <dbReference type="NCBI Taxonomy" id="2978478"/>
    <lineage>
        <taxon>Bacteria</taxon>
        <taxon>Pseudomonadati</taxon>
        <taxon>Pseudomonadota</taxon>
        <taxon>Alphaproteobacteria</taxon>
        <taxon>Hyphomicrobiales</taxon>
        <taxon>Phyllobacteriaceae</taxon>
        <taxon>Chelativorans</taxon>
    </lineage>
</organism>
<accession>A0ABT2LMN7</accession>
<protein>
    <submittedName>
        <fullName evidence="2">GNAT family N-acetyltransferase</fullName>
        <ecNumber evidence="2">2.3.1.-</ecNumber>
    </submittedName>
</protein>
<dbReference type="RefSeq" id="WP_260903074.1">
    <property type="nucleotide sequence ID" value="NZ_JAOCZP010000003.1"/>
</dbReference>
<sequence length="396" mass="42833">MVDAASFSKQETPHAESSAATARSAFSARILPADGAALEAYSAFCADTVHSPTQSPLWTAAWLEDTGEDGLIALLQQNGRPAMALALEIQRKGPFRMARFAGGSHANGNFPALGPAFDAADAGMMALVAAIREARPDIDMLSLERQRKTFEGRANPTLALPHTTSPNIALAADLSGGFDQVLENSGKRKRKKHRAQARKFEAAGGYRRVEARSVEEVDALLDRFFTLKRARFAEMGIADVFAAPEVRARWRTLFLAALGQAVPPFVLHGLEVGGIPRAITGSSRTRDSIICEFNAFARDELVAFSPGEFLFYENIQAACAEGLAVYDLSVGDEPYKRLWCGMETSHADVFAGLTLKGKLLAAGYRALVRLKRAVKNDPAAAKLAQQLRRIARGRSD</sequence>
<comment type="caution">
    <text evidence="2">The sequence shown here is derived from an EMBL/GenBank/DDBJ whole genome shotgun (WGS) entry which is preliminary data.</text>
</comment>
<dbReference type="InterPro" id="IPR016181">
    <property type="entry name" value="Acyl_CoA_acyltransferase"/>
</dbReference>
<dbReference type="EC" id="2.3.1.-" evidence="2"/>
<keyword evidence="3" id="KW-1185">Reference proteome</keyword>
<evidence type="ECO:0000313" key="2">
    <source>
        <dbReference type="EMBL" id="MCT7375832.1"/>
    </source>
</evidence>
<evidence type="ECO:0000259" key="1">
    <source>
        <dbReference type="Pfam" id="PF13480"/>
    </source>
</evidence>
<feature type="domain" description="BioF2-like acetyltransferase" evidence="1">
    <location>
        <begin position="188"/>
        <end position="337"/>
    </location>
</feature>
<dbReference type="Pfam" id="PF13480">
    <property type="entry name" value="Acetyltransf_6"/>
    <property type="match status" value="1"/>
</dbReference>
<gene>
    <name evidence="2" type="ORF">N5A92_12395</name>
</gene>
<dbReference type="Proteomes" id="UP001320831">
    <property type="component" value="Unassembled WGS sequence"/>
</dbReference>